<sequence>MWLQQGIVPICLEFDSAGPVARCAEDIASLMDIMADPSYHAKKPAGGYSSSLTGSLEGLRIGVLDPKDWHLPPGVATLVPEVDAQQENEVAAAYDKLRAAGAVVKQVQIAPLDGLELDGVSQMAQVMNSGFKSALESYLKDLEVSKVRTLAELMQFMTENADLGFPPESPNMTRLEGAARFALSAEERRKA</sequence>
<evidence type="ECO:0000313" key="3">
    <source>
        <dbReference type="Proteomes" id="UP001498476"/>
    </source>
</evidence>
<dbReference type="SUPFAM" id="SSF75304">
    <property type="entry name" value="Amidase signature (AS) enzymes"/>
    <property type="match status" value="1"/>
</dbReference>
<dbReference type="EMBL" id="JAZAVJ010000012">
    <property type="protein sequence ID" value="KAK7423031.1"/>
    <property type="molecule type" value="Genomic_DNA"/>
</dbReference>
<keyword evidence="3" id="KW-1185">Reference proteome</keyword>
<reference evidence="2 3" key="1">
    <citation type="journal article" date="2025" name="Microbiol. Resour. Announc.">
        <title>Draft genome sequences for Neonectria magnoliae and Neonectria punicea, canker pathogens of Liriodendron tulipifera and Acer saccharum in West Virginia.</title>
        <authorList>
            <person name="Petronek H.M."/>
            <person name="Kasson M.T."/>
            <person name="Metheny A.M."/>
            <person name="Stauder C.M."/>
            <person name="Lovett B."/>
            <person name="Lynch S.C."/>
            <person name="Garnas J.R."/>
            <person name="Kasson L.R."/>
            <person name="Stajich J.E."/>
        </authorList>
    </citation>
    <scope>NUCLEOTIDE SEQUENCE [LARGE SCALE GENOMIC DNA]</scope>
    <source>
        <strain evidence="2 3">NRRL 64653</strain>
    </source>
</reference>
<evidence type="ECO:0000259" key="1">
    <source>
        <dbReference type="Pfam" id="PF01425"/>
    </source>
</evidence>
<dbReference type="InterPro" id="IPR023631">
    <property type="entry name" value="Amidase_dom"/>
</dbReference>
<gene>
    <name evidence="2" type="ORF">QQX98_001321</name>
</gene>
<proteinExistence type="predicted"/>
<accession>A0ABR1HR56</accession>
<organism evidence="2 3">
    <name type="scientific">Neonectria punicea</name>
    <dbReference type="NCBI Taxonomy" id="979145"/>
    <lineage>
        <taxon>Eukaryota</taxon>
        <taxon>Fungi</taxon>
        <taxon>Dikarya</taxon>
        <taxon>Ascomycota</taxon>
        <taxon>Pezizomycotina</taxon>
        <taxon>Sordariomycetes</taxon>
        <taxon>Hypocreomycetidae</taxon>
        <taxon>Hypocreales</taxon>
        <taxon>Nectriaceae</taxon>
        <taxon>Neonectria</taxon>
    </lineage>
</organism>
<dbReference type="Gene3D" id="3.90.1300.10">
    <property type="entry name" value="Amidase signature (AS) domain"/>
    <property type="match status" value="1"/>
</dbReference>
<dbReference type="Proteomes" id="UP001498476">
    <property type="component" value="Unassembled WGS sequence"/>
</dbReference>
<name>A0ABR1HR56_9HYPO</name>
<feature type="domain" description="Amidase" evidence="1">
    <location>
        <begin position="4"/>
        <end position="144"/>
    </location>
</feature>
<dbReference type="InterPro" id="IPR036928">
    <property type="entry name" value="AS_sf"/>
</dbReference>
<comment type="caution">
    <text evidence="2">The sequence shown here is derived from an EMBL/GenBank/DDBJ whole genome shotgun (WGS) entry which is preliminary data.</text>
</comment>
<dbReference type="PANTHER" id="PTHR42678">
    <property type="entry name" value="AMIDASE"/>
    <property type="match status" value="1"/>
</dbReference>
<dbReference type="PANTHER" id="PTHR42678:SF34">
    <property type="entry name" value="OS04G0183300 PROTEIN"/>
    <property type="match status" value="1"/>
</dbReference>
<dbReference type="Pfam" id="PF01425">
    <property type="entry name" value="Amidase"/>
    <property type="match status" value="1"/>
</dbReference>
<evidence type="ECO:0000313" key="2">
    <source>
        <dbReference type="EMBL" id="KAK7423031.1"/>
    </source>
</evidence>
<protein>
    <recommendedName>
        <fullName evidence="1">Amidase domain-containing protein</fullName>
    </recommendedName>
</protein>